<dbReference type="AlphaFoldDB" id="B0NAS4"/>
<proteinExistence type="predicted"/>
<reference evidence="1 2" key="1">
    <citation type="journal article" date="2019" name="Appl. Environ. Microbiol.">
        <title>Clostridium scindens ATCC 35704: integration of nutritional requirements, the complete genome sequence, and global transcriptional responses to bile acids.</title>
        <authorList>
            <person name="Devendran S."/>
            <person name="Shrestha R."/>
            <person name="Alves J.M.P."/>
            <person name="Wolf P.G."/>
            <person name="Ly L."/>
            <person name="Hernandez A.G."/>
            <person name="Mendez-Garcia C."/>
            <person name="Inboden A."/>
            <person name="Wiley J."/>
            <person name="Paul O."/>
            <person name="Allen A."/>
            <person name="Springer E."/>
            <person name="Wright C.L."/>
            <person name="Fields C.J."/>
            <person name="Daniel S.L."/>
            <person name="Ridlon J.M."/>
        </authorList>
    </citation>
    <scope>NUCLEOTIDE SEQUENCE [LARGE SCALE GENOMIC DNA]</scope>
    <source>
        <strain evidence="1 2">ATCC 35704</strain>
    </source>
</reference>
<keyword evidence="2" id="KW-1185">Reference proteome</keyword>
<dbReference type="STRING" id="411468.CLOSCI_00543"/>
<accession>B0NAS4</accession>
<dbReference type="KEGG" id="csci:HDCHBGLK_02999"/>
<name>B0NAS4_CLOS5</name>
<organism evidence="1 2">
    <name type="scientific">Clostridium scindens (strain ATCC 35704 / DSM 5676 / VPI 13733 / 19)</name>
    <dbReference type="NCBI Taxonomy" id="411468"/>
    <lineage>
        <taxon>Bacteria</taxon>
        <taxon>Bacillati</taxon>
        <taxon>Bacillota</taxon>
        <taxon>Clostridia</taxon>
        <taxon>Lachnospirales</taxon>
        <taxon>Lachnospiraceae</taxon>
    </lineage>
</organism>
<evidence type="ECO:0000313" key="1">
    <source>
        <dbReference type="EMBL" id="QBF75588.1"/>
    </source>
</evidence>
<dbReference type="EMBL" id="CP036170">
    <property type="protein sequence ID" value="QBF75588.1"/>
    <property type="molecule type" value="Genomic_DNA"/>
</dbReference>
<protein>
    <submittedName>
        <fullName evidence="1">Uncharacterized protein</fullName>
    </submittedName>
</protein>
<dbReference type="OrthoDB" id="2853096at2"/>
<dbReference type="eggNOG" id="ENOG5033YKK">
    <property type="taxonomic scope" value="Bacteria"/>
</dbReference>
<dbReference type="HOGENOM" id="CLU_114862_0_0_9"/>
<dbReference type="GeneID" id="62697184"/>
<gene>
    <name evidence="1" type="ORF">HDCHBGLK_02999</name>
</gene>
<evidence type="ECO:0000313" key="2">
    <source>
        <dbReference type="Proteomes" id="UP000289664"/>
    </source>
</evidence>
<dbReference type="Proteomes" id="UP000289664">
    <property type="component" value="Chromosome"/>
</dbReference>
<sequence>MERIILGSADVYIQAFDGKTVPATADICVKENLMAYISGGASAEYKPSFYTAKDDTGNKRKTIITEEEVTLKTGIMTFDGNKFKYLCDTARVTEDKTKKRRIVKIGGINNRQGSRYVICLHHKDPVDGDIWVLIVGNNQAGFAISFEKDKETVIDEEITALPMDDEGTLLLYEEEMTDEEAAAGGTEGTP</sequence>
<dbReference type="RefSeq" id="WP_004606094.1">
    <property type="nucleotide sequence ID" value="NZ_CP036170.1"/>
</dbReference>